<proteinExistence type="predicted"/>
<dbReference type="HOGENOM" id="CLU_676737_0_0_1"/>
<organism evidence="1 2">
    <name type="scientific">Strigamia maritima</name>
    <name type="common">European centipede</name>
    <name type="synonym">Geophilus maritimus</name>
    <dbReference type="NCBI Taxonomy" id="126957"/>
    <lineage>
        <taxon>Eukaryota</taxon>
        <taxon>Metazoa</taxon>
        <taxon>Ecdysozoa</taxon>
        <taxon>Arthropoda</taxon>
        <taxon>Myriapoda</taxon>
        <taxon>Chilopoda</taxon>
        <taxon>Pleurostigmophora</taxon>
        <taxon>Geophilomorpha</taxon>
        <taxon>Linotaeniidae</taxon>
        <taxon>Strigamia</taxon>
    </lineage>
</organism>
<dbReference type="PhylomeDB" id="T1J8R7"/>
<keyword evidence="2" id="KW-1185">Reference proteome</keyword>
<accession>T1J8R7</accession>
<reference evidence="1" key="2">
    <citation type="submission" date="2015-02" db="UniProtKB">
        <authorList>
            <consortium name="EnsemblMetazoa"/>
        </authorList>
    </citation>
    <scope>IDENTIFICATION</scope>
</reference>
<dbReference type="OMA" id="ATEHINY"/>
<dbReference type="GO" id="GO:0009007">
    <property type="term" value="F:site-specific DNA-methyltransferase (adenine-specific) activity"/>
    <property type="evidence" value="ECO:0007669"/>
    <property type="project" value="InterPro"/>
</dbReference>
<dbReference type="Proteomes" id="UP000014500">
    <property type="component" value="Unassembled WGS sequence"/>
</dbReference>
<dbReference type="CDD" id="cd09275">
    <property type="entry name" value="RNase_HI_RT_DIRS1"/>
    <property type="match status" value="1"/>
</dbReference>
<dbReference type="PANTHER" id="PTHR33050:SF7">
    <property type="entry name" value="RIBONUCLEASE H"/>
    <property type="match status" value="1"/>
</dbReference>
<dbReference type="STRING" id="126957.T1J8R7"/>
<dbReference type="SUPFAM" id="SSF53098">
    <property type="entry name" value="Ribonuclease H-like"/>
    <property type="match status" value="1"/>
</dbReference>
<dbReference type="GO" id="GO:0003677">
    <property type="term" value="F:DNA binding"/>
    <property type="evidence" value="ECO:0007669"/>
    <property type="project" value="InterPro"/>
</dbReference>
<dbReference type="EnsemblMetazoa" id="SMAR010103-RA">
    <property type="protein sequence ID" value="SMAR010103-PA"/>
    <property type="gene ID" value="SMAR010103"/>
</dbReference>
<dbReference type="InterPro" id="IPR008593">
    <property type="entry name" value="Dam_MeTrfase"/>
</dbReference>
<dbReference type="EMBL" id="JH431960">
    <property type="status" value="NOT_ANNOTATED_CDS"/>
    <property type="molecule type" value="Genomic_DNA"/>
</dbReference>
<dbReference type="Gene3D" id="3.30.420.10">
    <property type="entry name" value="Ribonuclease H-like superfamily/Ribonuclease H"/>
    <property type="match status" value="1"/>
</dbReference>
<evidence type="ECO:0000313" key="1">
    <source>
        <dbReference type="EnsemblMetazoa" id="SMAR010103-PA"/>
    </source>
</evidence>
<dbReference type="InterPro" id="IPR036397">
    <property type="entry name" value="RNaseH_sf"/>
</dbReference>
<dbReference type="InterPro" id="IPR052055">
    <property type="entry name" value="Hepadnavirus_pol/RT"/>
</dbReference>
<evidence type="ECO:0008006" key="3">
    <source>
        <dbReference type="Google" id="ProtNLM"/>
    </source>
</evidence>
<sequence length="407" mass="45271">MLFEILHSNLVSVRHLASVIGKLNATMLAVSSAPLHYRGLQMLSAGFLRGGSYESECSLNTETRTELAWWLRNLNICKGRSLLPKPLVLIIETDASNWGWGAFSKDFSIGGPWFKSFKAKHINILELTAVFWALKALARNYSNATIKLKMDNISAITAINKLGSPRSPQLTAVAQDLWTWAMDRDLTIVAEHIPGTENCLADAASRGRLFDSGDWKLDTAVFDRLGSVFGKFSMDLFAACHNCQIYPFFSWKPDPDAIAFDALTQAWKGGLLYAFPPFSLIAQCLTKLRNSDHPQEIVLIAPVWPSQAWFPLQWSASTVFPVLLPQYDQLIVNPAKEPHPLMIDRSMRLAAWKLSTPSITTRSFQKLLPSWLGPPGNPLLPSNMIYAGENGANGHMSNILTLFRSLP</sequence>
<dbReference type="eggNOG" id="ENOG502S2R5">
    <property type="taxonomic scope" value="Eukaryota"/>
</dbReference>
<dbReference type="GO" id="GO:0009307">
    <property type="term" value="P:DNA restriction-modification system"/>
    <property type="evidence" value="ECO:0007669"/>
    <property type="project" value="InterPro"/>
</dbReference>
<dbReference type="InterPro" id="IPR012337">
    <property type="entry name" value="RNaseH-like_sf"/>
</dbReference>
<dbReference type="Pfam" id="PF05869">
    <property type="entry name" value="Dam"/>
    <property type="match status" value="1"/>
</dbReference>
<reference evidence="2" key="1">
    <citation type="submission" date="2011-05" db="EMBL/GenBank/DDBJ databases">
        <authorList>
            <person name="Richards S.R."/>
            <person name="Qu J."/>
            <person name="Jiang H."/>
            <person name="Jhangiani S.N."/>
            <person name="Agravi P."/>
            <person name="Goodspeed R."/>
            <person name="Gross S."/>
            <person name="Mandapat C."/>
            <person name="Jackson L."/>
            <person name="Mathew T."/>
            <person name="Pu L."/>
            <person name="Thornton R."/>
            <person name="Saada N."/>
            <person name="Wilczek-Boney K.B."/>
            <person name="Lee S."/>
            <person name="Kovar C."/>
            <person name="Wu Y."/>
            <person name="Scherer S.E."/>
            <person name="Worley K.C."/>
            <person name="Muzny D.M."/>
            <person name="Gibbs R."/>
        </authorList>
    </citation>
    <scope>NUCLEOTIDE SEQUENCE</scope>
    <source>
        <strain evidence="2">Brora</strain>
    </source>
</reference>
<dbReference type="AlphaFoldDB" id="T1J8R7"/>
<dbReference type="PANTHER" id="PTHR33050">
    <property type="entry name" value="REVERSE TRANSCRIPTASE DOMAIN-CONTAINING PROTEIN"/>
    <property type="match status" value="1"/>
</dbReference>
<name>T1J8R7_STRMM</name>
<protein>
    <recommendedName>
        <fullName evidence="3">RNase H type-1 domain-containing protein</fullName>
    </recommendedName>
</protein>
<evidence type="ECO:0000313" key="2">
    <source>
        <dbReference type="Proteomes" id="UP000014500"/>
    </source>
</evidence>